<dbReference type="Pfam" id="PF00696">
    <property type="entry name" value="AA_kinase"/>
    <property type="match status" value="1"/>
</dbReference>
<dbReference type="OrthoDB" id="15328at2157"/>
<organism evidence="11 12">
    <name type="scientific">Thermosphaera aggregans (strain DSM 11486 / M11TL)</name>
    <dbReference type="NCBI Taxonomy" id="633148"/>
    <lineage>
        <taxon>Archaea</taxon>
        <taxon>Thermoproteota</taxon>
        <taxon>Thermoprotei</taxon>
        <taxon>Desulfurococcales</taxon>
        <taxon>Desulfurococcaceae</taxon>
        <taxon>Thermosphaera</taxon>
    </lineage>
</organism>
<dbReference type="eggNOG" id="arCOG00860">
    <property type="taxonomic scope" value="Archaea"/>
</dbReference>
<evidence type="ECO:0000256" key="3">
    <source>
        <dbReference type="ARBA" id="ARBA00017267"/>
    </source>
</evidence>
<name>D5U2K0_THEAM</name>
<reference evidence="11 12" key="1">
    <citation type="journal article" date="2010" name="Stand. Genomic Sci.">
        <title>Complete genome sequence of Thermosphaera aggregans type strain (M11TL).</title>
        <authorList>
            <person name="Spring S."/>
            <person name="Rachel R."/>
            <person name="Lapidus A."/>
            <person name="Davenport K."/>
            <person name="Tice H."/>
            <person name="Copeland A."/>
            <person name="Cheng J.F."/>
            <person name="Lucas S."/>
            <person name="Chen F."/>
            <person name="Nolan M."/>
            <person name="Bruce D."/>
            <person name="Goodwin L."/>
            <person name="Pitluck S."/>
            <person name="Ivanova N."/>
            <person name="Mavromatis K."/>
            <person name="Ovchinnikova G."/>
            <person name="Pati A."/>
            <person name="Chen A."/>
            <person name="Palaniappan K."/>
            <person name="Land M."/>
            <person name="Hauser L."/>
            <person name="Chang Y.J."/>
            <person name="Jeffries C.C."/>
            <person name="Brettin T."/>
            <person name="Detter J.C."/>
            <person name="Tapia R."/>
            <person name="Han C."/>
            <person name="Heimerl T."/>
            <person name="Weikl F."/>
            <person name="Brambilla E."/>
            <person name="Goker M."/>
            <person name="Bristow J."/>
            <person name="Eisen J.A."/>
            <person name="Markowitz V."/>
            <person name="Hugenholtz P."/>
            <person name="Kyrpides N.C."/>
            <person name="Klenk H.P."/>
        </authorList>
    </citation>
    <scope>NUCLEOTIDE SEQUENCE [LARGE SCALE GENOMIC DNA]</scope>
    <source>
        <strain evidence="12">DSM 11486 / M11TL</strain>
    </source>
</reference>
<evidence type="ECO:0000256" key="4">
    <source>
        <dbReference type="ARBA" id="ARBA00022679"/>
    </source>
</evidence>
<evidence type="ECO:0000313" key="12">
    <source>
        <dbReference type="Proteomes" id="UP000002376"/>
    </source>
</evidence>
<comment type="similarity">
    <text evidence="1">Belongs to the isopentenyl phosphate kinase family.</text>
</comment>
<dbReference type="STRING" id="633148.Tagg_1081"/>
<reference key="3">
    <citation type="submission" date="2010-02" db="EMBL/GenBank/DDBJ databases">
        <title>Complete genome sequence of Thermosphaera aggregans type strain (M11TL).</title>
        <authorList>
            <consortium name="US DOE Joint Genome Institute (JGI-PGF)"/>
            <person name="Spring S."/>
            <person name="Lapidus A."/>
            <person name="Munk C."/>
            <person name="Schroeder M."/>
            <person name="Glavina Del Rio T."/>
            <person name="Tice H."/>
            <person name="Copeland A."/>
            <person name="Cheng J.-F."/>
            <person name="Lucas S."/>
            <person name="Chen F."/>
            <person name="Nolan M."/>
            <person name="Bruce D."/>
            <person name="Goodwin L."/>
            <person name="Pitluck S."/>
            <person name="Ivanova N."/>
            <person name="Mavromatis K."/>
            <person name="Ovchinnikova G."/>
            <person name="Pati A."/>
            <person name="Chen A."/>
            <person name="Palaniappan K."/>
            <person name="Land M."/>
            <person name="Hauser L."/>
            <person name="Chang Y.-J."/>
            <person name="Jeffries C.C."/>
            <person name="Brettin T."/>
            <person name="Detter J.C."/>
            <person name="Tapia R."/>
            <person name="Han C."/>
            <person name="Chain P."/>
            <person name="Heimerl T."/>
            <person name="Weik F."/>
            <person name="Goker M."/>
            <person name="Rachel R."/>
            <person name="Bristow J."/>
            <person name="Eisen J.A."/>
            <person name="Markowitz V."/>
            <person name="Hugenholtz P."/>
            <person name="Kyrpides N.C."/>
            <person name="Klenk H.-P."/>
        </authorList>
    </citation>
    <scope>NUCLEOTIDE SEQUENCE</scope>
    <source>
        <strain>DSM 11486</strain>
    </source>
</reference>
<keyword evidence="4" id="KW-0808">Transferase</keyword>
<evidence type="ECO:0000256" key="1">
    <source>
        <dbReference type="ARBA" id="ARBA00010540"/>
    </source>
</evidence>
<dbReference type="AlphaFoldDB" id="D5U2K0"/>
<dbReference type="GO" id="GO:0008299">
    <property type="term" value="P:isoprenoid biosynthetic process"/>
    <property type="evidence" value="ECO:0007669"/>
    <property type="project" value="UniProtKB-KW"/>
</dbReference>
<keyword evidence="7" id="KW-0067">ATP-binding</keyword>
<dbReference type="GO" id="GO:0004349">
    <property type="term" value="F:glutamate 5-kinase activity"/>
    <property type="evidence" value="ECO:0007669"/>
    <property type="project" value="TreeGrafter"/>
</dbReference>
<evidence type="ECO:0000259" key="10">
    <source>
        <dbReference type="Pfam" id="PF00696"/>
    </source>
</evidence>
<keyword evidence="5" id="KW-0547">Nucleotide-binding</keyword>
<dbReference type="NCBIfam" id="NF040647">
    <property type="entry name" value="IPPK_Arch"/>
    <property type="match status" value="1"/>
</dbReference>
<protein>
    <recommendedName>
        <fullName evidence="3">Isopentenyl phosphate kinase</fullName>
        <ecNumber evidence="2">2.7.4.26</ecNumber>
    </recommendedName>
</protein>
<evidence type="ECO:0000256" key="2">
    <source>
        <dbReference type="ARBA" id="ARBA00012908"/>
    </source>
</evidence>
<dbReference type="GO" id="GO:0005524">
    <property type="term" value="F:ATP binding"/>
    <property type="evidence" value="ECO:0007669"/>
    <property type="project" value="UniProtKB-KW"/>
</dbReference>
<dbReference type="PANTHER" id="PTHR43654">
    <property type="entry name" value="GLUTAMATE 5-KINASE"/>
    <property type="match status" value="1"/>
</dbReference>
<gene>
    <name evidence="11" type="ordered locus">Tagg_1081</name>
</gene>
<dbReference type="InterPro" id="IPR024192">
    <property type="entry name" value="Fosfomycin_R_FomA-type"/>
</dbReference>
<evidence type="ECO:0000256" key="9">
    <source>
        <dbReference type="ARBA" id="ARBA00049063"/>
    </source>
</evidence>
<proteinExistence type="inferred from homology"/>
<dbReference type="InterPro" id="IPR036393">
    <property type="entry name" value="AceGlu_kinase-like_sf"/>
</dbReference>
<dbReference type="KEGG" id="tag:Tagg_1081"/>
<dbReference type="InterPro" id="IPR001048">
    <property type="entry name" value="Asp/Glu/Uridylate_kinase"/>
</dbReference>
<feature type="domain" description="Aspartate/glutamate/uridylate kinase" evidence="10">
    <location>
        <begin position="5"/>
        <end position="236"/>
    </location>
</feature>
<keyword evidence="12" id="KW-1185">Reference proteome</keyword>
<dbReference type="SUPFAM" id="SSF53633">
    <property type="entry name" value="Carbamate kinase-like"/>
    <property type="match status" value="1"/>
</dbReference>
<sequence>MTRDVVFLKAGGSFITFKDKPVSVNYMALEALAEALKATHREVSIVLGNGGGSFAHYAVLKYGSNDPTRLLVKCQQATRLLNRLIVDYLVFNNIPATSLQTSAIIGYGKDSLRAFTPPLLNLVGNGIIPVVYGECILNEKGLVEVFSTEKVFEILSSILKPSRILLLTDVEGVYSCNPKKCSNPGLIKRIDNDNLGAVLELLESDASRDVTGGMYSKVKTMSELSRKTGAKVIVTSGFNIDHVVQALRGIVPEKATIIEIV</sequence>
<evidence type="ECO:0000256" key="5">
    <source>
        <dbReference type="ARBA" id="ARBA00022741"/>
    </source>
</evidence>
<evidence type="ECO:0000256" key="7">
    <source>
        <dbReference type="ARBA" id="ARBA00022840"/>
    </source>
</evidence>
<dbReference type="EMBL" id="CP001939">
    <property type="protein sequence ID" value="ADG91350.1"/>
    <property type="molecule type" value="Genomic_DNA"/>
</dbReference>
<dbReference type="EC" id="2.7.4.26" evidence="2"/>
<dbReference type="Proteomes" id="UP000002376">
    <property type="component" value="Chromosome"/>
</dbReference>
<dbReference type="GO" id="GO:0102043">
    <property type="term" value="F:isopentenyl phosphate kinase activity"/>
    <property type="evidence" value="ECO:0007669"/>
    <property type="project" value="UniProtKB-EC"/>
</dbReference>
<evidence type="ECO:0000256" key="6">
    <source>
        <dbReference type="ARBA" id="ARBA00022777"/>
    </source>
</evidence>
<evidence type="ECO:0000256" key="8">
    <source>
        <dbReference type="ARBA" id="ARBA00023229"/>
    </source>
</evidence>
<reference evidence="12" key="2">
    <citation type="journal article" date="2010" name="Stand. Genomic Sci.">
        <title>Complete genome sequence of Thermosphaera aggregans type strain (M11TLT).</title>
        <authorList>
            <person name="Spring S."/>
            <person name="Rachel R."/>
            <person name="Lapidus A."/>
            <person name="Davenport K."/>
            <person name="Tice H."/>
            <person name="Copeland A."/>
            <person name="Cheng J.-F."/>
            <person name="Lucas S."/>
            <person name="Chen F."/>
            <person name="Nolan M."/>
            <person name="Bruce D."/>
            <person name="Goodwin L."/>
            <person name="Pitluck S."/>
            <person name="Ivanova N."/>
            <person name="Mavromatis K."/>
            <person name="Ovchinnikova G."/>
            <person name="Pati A."/>
            <person name="Chen A."/>
            <person name="Palaniappan K."/>
            <person name="Land M."/>
            <person name="Hauser L."/>
            <person name="Chang Y.-J."/>
            <person name="Jeffries C.C."/>
            <person name="Brettin T."/>
            <person name="Detter J.C."/>
            <person name="Tapia R."/>
            <person name="Han C."/>
            <person name="Heimerl T."/>
            <person name="Weikl F."/>
            <person name="Brambilla E."/>
            <person name="Goker M."/>
            <person name="Bristow J."/>
            <person name="Eisen J.A."/>
            <person name="Markowitz V."/>
            <person name="Hugenholtz P."/>
            <person name="Kyrpides N.C."/>
            <person name="Klenk H.-P."/>
        </authorList>
    </citation>
    <scope>NUCLEOTIDE SEQUENCE [LARGE SCALE GENOMIC DNA]</scope>
    <source>
        <strain evidence="12">DSM 11486 / M11TL</strain>
    </source>
</reference>
<comment type="catalytic activity">
    <reaction evidence="9">
        <text>isopentenyl phosphate + ATP = isopentenyl diphosphate + ADP</text>
        <dbReference type="Rhea" id="RHEA:33963"/>
        <dbReference type="ChEBI" id="CHEBI:30616"/>
        <dbReference type="ChEBI" id="CHEBI:65078"/>
        <dbReference type="ChEBI" id="CHEBI:128769"/>
        <dbReference type="ChEBI" id="CHEBI:456216"/>
        <dbReference type="EC" id="2.7.4.26"/>
    </reaction>
</comment>
<dbReference type="PANTHER" id="PTHR43654:SF1">
    <property type="entry name" value="ISOPENTENYL PHOSPHATE KINASE"/>
    <property type="match status" value="1"/>
</dbReference>
<evidence type="ECO:0000313" key="11">
    <source>
        <dbReference type="EMBL" id="ADG91350.1"/>
    </source>
</evidence>
<dbReference type="HOGENOM" id="CLU_070213_0_0_2"/>
<dbReference type="GO" id="GO:0005829">
    <property type="term" value="C:cytosol"/>
    <property type="evidence" value="ECO:0007669"/>
    <property type="project" value="TreeGrafter"/>
</dbReference>
<dbReference type="Gene3D" id="3.40.1160.10">
    <property type="entry name" value="Acetylglutamate kinase-like"/>
    <property type="match status" value="1"/>
</dbReference>
<keyword evidence="6 11" id="KW-0418">Kinase</keyword>
<keyword evidence="8" id="KW-0414">Isoprene biosynthesis</keyword>
<accession>D5U2K0</accession>